<evidence type="ECO:0000313" key="1">
    <source>
        <dbReference type="EMBL" id="KAI5660515.1"/>
    </source>
</evidence>
<gene>
    <name evidence="1" type="ORF">M9H77_29308</name>
</gene>
<name>A0ACC0AJS0_CATRO</name>
<dbReference type="Proteomes" id="UP001060085">
    <property type="component" value="Linkage Group LG06"/>
</dbReference>
<sequence>MEMNRSSFFSNFHTNYISTSSFVRSLLYSLILCSYLDISNANNVFESLLQLPHYSKSESFRNTSSNSTTVLYIDDFGARGDGITDDTQIFLYVWKQACASTSHQKIVVPAGKSYLVGPIDFAGPCHSKVTLRISGTIVAPWNPDVWDGLDPHKWLYFHDVEKLTVEGGGIIDGMGQEWWARSCKINETNPCRHAPTALTFHKCEKLKVRNIMIVNSQQMHMAFTASTLIAASHLRILAPSHSPNTDGIHISASTHVVIKSSTIHTGDDCISIVSNSSRIRIRNILCGPGHGISIGSLGKYDSWAEVHDVKVDGAILSNTQNGVRIKTWQGGSGFVSMVTFRNIWMENVSNPIIIDQYYCDSPLPCENQTSAVNVRDIAFVGIKGTSATEEAIKFACSDNFPCTKLYLEDIQLISYTGWFTKSFCWEAYGSSSGFIYPHPCFPCNNLIIKQKALYSSIQSI</sequence>
<keyword evidence="2" id="KW-1185">Reference proteome</keyword>
<proteinExistence type="predicted"/>
<dbReference type="EMBL" id="CM044706">
    <property type="protein sequence ID" value="KAI5660515.1"/>
    <property type="molecule type" value="Genomic_DNA"/>
</dbReference>
<protein>
    <submittedName>
        <fullName evidence="1">Uncharacterized protein</fullName>
    </submittedName>
</protein>
<evidence type="ECO:0000313" key="2">
    <source>
        <dbReference type="Proteomes" id="UP001060085"/>
    </source>
</evidence>
<accession>A0ACC0AJS0</accession>
<reference evidence="2" key="1">
    <citation type="journal article" date="2023" name="Nat. Plants">
        <title>Single-cell RNA sequencing provides a high-resolution roadmap for understanding the multicellular compartmentation of specialized metabolism.</title>
        <authorList>
            <person name="Sun S."/>
            <person name="Shen X."/>
            <person name="Li Y."/>
            <person name="Li Y."/>
            <person name="Wang S."/>
            <person name="Li R."/>
            <person name="Zhang H."/>
            <person name="Shen G."/>
            <person name="Guo B."/>
            <person name="Wei J."/>
            <person name="Xu J."/>
            <person name="St-Pierre B."/>
            <person name="Chen S."/>
            <person name="Sun C."/>
        </authorList>
    </citation>
    <scope>NUCLEOTIDE SEQUENCE [LARGE SCALE GENOMIC DNA]</scope>
</reference>
<comment type="caution">
    <text evidence="1">The sequence shown here is derived from an EMBL/GenBank/DDBJ whole genome shotgun (WGS) entry which is preliminary data.</text>
</comment>
<organism evidence="1 2">
    <name type="scientific">Catharanthus roseus</name>
    <name type="common">Madagascar periwinkle</name>
    <name type="synonym">Vinca rosea</name>
    <dbReference type="NCBI Taxonomy" id="4058"/>
    <lineage>
        <taxon>Eukaryota</taxon>
        <taxon>Viridiplantae</taxon>
        <taxon>Streptophyta</taxon>
        <taxon>Embryophyta</taxon>
        <taxon>Tracheophyta</taxon>
        <taxon>Spermatophyta</taxon>
        <taxon>Magnoliopsida</taxon>
        <taxon>eudicotyledons</taxon>
        <taxon>Gunneridae</taxon>
        <taxon>Pentapetalae</taxon>
        <taxon>asterids</taxon>
        <taxon>lamiids</taxon>
        <taxon>Gentianales</taxon>
        <taxon>Apocynaceae</taxon>
        <taxon>Rauvolfioideae</taxon>
        <taxon>Vinceae</taxon>
        <taxon>Catharanthinae</taxon>
        <taxon>Catharanthus</taxon>
    </lineage>
</organism>